<evidence type="ECO:0000313" key="5">
    <source>
        <dbReference type="EMBL" id="QOV90839.1"/>
    </source>
</evidence>
<name>A0A7M2WZH4_9BACT</name>
<dbReference type="SUPFAM" id="SSF56672">
    <property type="entry name" value="DNA/RNA polymerases"/>
    <property type="match status" value="1"/>
</dbReference>
<dbReference type="EMBL" id="CP063458">
    <property type="protein sequence ID" value="QOV90839.1"/>
    <property type="molecule type" value="Genomic_DNA"/>
</dbReference>
<feature type="region of interest" description="Disordered" evidence="3">
    <location>
        <begin position="181"/>
        <end position="201"/>
    </location>
</feature>
<evidence type="ECO:0000256" key="3">
    <source>
        <dbReference type="SAM" id="MobiDB-lite"/>
    </source>
</evidence>
<keyword evidence="6" id="KW-1185">Reference proteome</keyword>
<dbReference type="GO" id="GO:0006281">
    <property type="term" value="P:DNA repair"/>
    <property type="evidence" value="ECO:0007669"/>
    <property type="project" value="InterPro"/>
</dbReference>
<dbReference type="AlphaFoldDB" id="A0A7M2WZH4"/>
<keyword evidence="2" id="KW-0227">DNA damage</keyword>
<feature type="domain" description="UmuC" evidence="4">
    <location>
        <begin position="13"/>
        <end position="136"/>
    </location>
</feature>
<proteinExistence type="inferred from homology"/>
<dbReference type="RefSeq" id="WP_206293943.1">
    <property type="nucleotide sequence ID" value="NZ_CP063458.1"/>
</dbReference>
<accession>A0A7M2WZH4</accession>
<feature type="compositionally biased region" description="Basic residues" evidence="3">
    <location>
        <begin position="465"/>
        <end position="481"/>
    </location>
</feature>
<dbReference type="KEGG" id="hbs:IPV69_05630"/>
<feature type="region of interest" description="Disordered" evidence="3">
    <location>
        <begin position="462"/>
        <end position="499"/>
    </location>
</feature>
<evidence type="ECO:0000256" key="2">
    <source>
        <dbReference type="ARBA" id="ARBA00022763"/>
    </source>
</evidence>
<dbReference type="InterPro" id="IPR043502">
    <property type="entry name" value="DNA/RNA_pol_sf"/>
</dbReference>
<dbReference type="InterPro" id="IPR043128">
    <property type="entry name" value="Rev_trsase/Diguanyl_cyclase"/>
</dbReference>
<sequence>MPPSRQSPPIDPRRSTVNHPLVLFQDVASRQLVTTACEQSRAAGIRIGMTLAEARTMCPGLTHAPADPDLDRRALEALGRWMTRFSPVVAVESPDRLLIDLTGCERLFGGIEPIRRRVVDVLQRMRITARVAVAPTIGAAWAMTHGIVRDTGLAPASESASLGCHGLAYSPARGGVTAATPATGSGVPQPMALESSAPTTPPASPFILRPSSLSLLPTTSLRLASSTLLTLHHLGVETIGQLLALDRPSLLDRFGPEVLLRIDQLLGRAPEMLRPLEFRTPLRAVMEFDGAVTAIEAIWEVLRRLVDELTQQLARVGGGARRVEAEFRRAYSPPVTRTILLSKASREAKNLFGLLRCATENLDVRDGKDINHAADGFHCDGFIAISLAAPAWERIADEQWAMDGQCEQASAGEVARLVEVLSVRLGPQSVVRMMLHECHLPERAYKTIDGVRADLTPVEVTPLQKKTKRRGKSRTYGRAPRRMQAANERNAENPGAMGCGTPLPVAAALRKPATDRRVRQPMAPEPSGVSSFIPHPSVLASPPPSSDSPLRLADPFADWRPVIPDLPEGADDPDRTDTPQIAAPDESSSHIPLAARPVRLLPTPRELRVMSASGEPGEEQWPMTFADGRETYRVLHTIGPERVAPMWWEGRDKTRDYYDIETAEGKRFWVFRVPQTGRWFLHGDWD</sequence>
<feature type="region of interest" description="Disordered" evidence="3">
    <location>
        <begin position="513"/>
        <end position="593"/>
    </location>
</feature>
<dbReference type="Proteomes" id="UP000593765">
    <property type="component" value="Chromosome"/>
</dbReference>
<evidence type="ECO:0000259" key="4">
    <source>
        <dbReference type="PROSITE" id="PS50173"/>
    </source>
</evidence>
<evidence type="ECO:0000256" key="1">
    <source>
        <dbReference type="ARBA" id="ARBA00010945"/>
    </source>
</evidence>
<dbReference type="Gene3D" id="3.40.1170.60">
    <property type="match status" value="1"/>
</dbReference>
<dbReference type="Pfam" id="PF00817">
    <property type="entry name" value="IMS"/>
    <property type="match status" value="1"/>
</dbReference>
<dbReference type="CDD" id="cd03468">
    <property type="entry name" value="PolY_like"/>
    <property type="match status" value="1"/>
</dbReference>
<dbReference type="Gene3D" id="3.30.70.270">
    <property type="match status" value="1"/>
</dbReference>
<comment type="similarity">
    <text evidence="1">Belongs to the DNA polymerase type-Y family.</text>
</comment>
<gene>
    <name evidence="5" type="ORF">IPV69_05630</name>
</gene>
<protein>
    <submittedName>
        <fullName evidence="5">DNA polymerase Y family protein</fullName>
    </submittedName>
</protein>
<dbReference type="PROSITE" id="PS50173">
    <property type="entry name" value="UMUC"/>
    <property type="match status" value="1"/>
</dbReference>
<dbReference type="PANTHER" id="PTHR35369:SF2">
    <property type="entry name" value="BLR3025 PROTEIN"/>
    <property type="match status" value="1"/>
</dbReference>
<organism evidence="5 6">
    <name type="scientific">Humisphaera borealis</name>
    <dbReference type="NCBI Taxonomy" id="2807512"/>
    <lineage>
        <taxon>Bacteria</taxon>
        <taxon>Pseudomonadati</taxon>
        <taxon>Planctomycetota</taxon>
        <taxon>Phycisphaerae</taxon>
        <taxon>Tepidisphaerales</taxon>
        <taxon>Tepidisphaeraceae</taxon>
        <taxon>Humisphaera</taxon>
    </lineage>
</organism>
<dbReference type="InterPro" id="IPR050356">
    <property type="entry name" value="SulA_CellDiv_inhibitor"/>
</dbReference>
<evidence type="ECO:0000313" key="6">
    <source>
        <dbReference type="Proteomes" id="UP000593765"/>
    </source>
</evidence>
<reference evidence="5 6" key="1">
    <citation type="submission" date="2020-10" db="EMBL/GenBank/DDBJ databases">
        <title>Wide distribution of Phycisphaera-like planctomycetes from WD2101 soil group in peatlands and genome analysis of the first cultivated representative.</title>
        <authorList>
            <person name="Dedysh S.N."/>
            <person name="Beletsky A.V."/>
            <person name="Ivanova A."/>
            <person name="Kulichevskaya I.S."/>
            <person name="Suzina N.E."/>
            <person name="Philippov D.A."/>
            <person name="Rakitin A.L."/>
            <person name="Mardanov A.V."/>
            <person name="Ravin N.V."/>
        </authorList>
    </citation>
    <scope>NUCLEOTIDE SEQUENCE [LARGE SCALE GENOMIC DNA]</scope>
    <source>
        <strain evidence="5 6">M1803</strain>
    </source>
</reference>
<dbReference type="PANTHER" id="PTHR35369">
    <property type="entry name" value="BLR3025 PROTEIN-RELATED"/>
    <property type="match status" value="1"/>
</dbReference>
<dbReference type="InterPro" id="IPR001126">
    <property type="entry name" value="UmuC"/>
</dbReference>